<accession>A0A1F6T549</accession>
<keyword evidence="8" id="KW-0862">Zinc</keyword>
<evidence type="ECO:0000256" key="8">
    <source>
        <dbReference type="HAMAP-Rule" id="MF_00440"/>
    </source>
</evidence>
<evidence type="ECO:0000256" key="6">
    <source>
        <dbReference type="ARBA" id="ARBA00023125"/>
    </source>
</evidence>
<dbReference type="Pfam" id="PF03477">
    <property type="entry name" value="ATP-cone"/>
    <property type="match status" value="1"/>
</dbReference>
<dbReference type="PANTHER" id="PTHR30455:SF2">
    <property type="entry name" value="TRANSCRIPTIONAL REPRESSOR NRDR"/>
    <property type="match status" value="1"/>
</dbReference>
<evidence type="ECO:0000256" key="3">
    <source>
        <dbReference type="ARBA" id="ARBA00022771"/>
    </source>
</evidence>
<dbReference type="PANTHER" id="PTHR30455">
    <property type="entry name" value="TRANSCRIPTIONAL REPRESSOR NRDR"/>
    <property type="match status" value="1"/>
</dbReference>
<dbReference type="InterPro" id="IPR005144">
    <property type="entry name" value="ATP-cone_dom"/>
</dbReference>
<keyword evidence="3 8" id="KW-0863">Zinc-finger</keyword>
<dbReference type="GO" id="GO:0005524">
    <property type="term" value="F:ATP binding"/>
    <property type="evidence" value="ECO:0007669"/>
    <property type="project" value="UniProtKB-UniRule"/>
</dbReference>
<dbReference type="NCBIfam" id="TIGR00244">
    <property type="entry name" value="transcriptional regulator NrdR"/>
    <property type="match status" value="1"/>
</dbReference>
<comment type="caution">
    <text evidence="11">The sequence shown here is derived from an EMBL/GenBank/DDBJ whole genome shotgun (WGS) entry which is preliminary data.</text>
</comment>
<keyword evidence="7 8" id="KW-0804">Transcription</keyword>
<keyword evidence="4 8" id="KW-0067">ATP-binding</keyword>
<evidence type="ECO:0000313" key="12">
    <source>
        <dbReference type="Proteomes" id="UP000178379"/>
    </source>
</evidence>
<dbReference type="GO" id="GO:0008270">
    <property type="term" value="F:zinc ion binding"/>
    <property type="evidence" value="ECO:0007669"/>
    <property type="project" value="UniProtKB-UniRule"/>
</dbReference>
<keyword evidence="1 8" id="KW-0678">Repressor</keyword>
<proteinExistence type="inferred from homology"/>
<organism evidence="11 12">
    <name type="scientific">Candidatus Muproteobacteria bacterium RBG_16_62_13</name>
    <dbReference type="NCBI Taxonomy" id="1817756"/>
    <lineage>
        <taxon>Bacteria</taxon>
        <taxon>Pseudomonadati</taxon>
        <taxon>Pseudomonadota</taxon>
        <taxon>Candidatus Muproteobacteria</taxon>
    </lineage>
</organism>
<sequence length="181" mass="20961">MRCPFCQADETSVIDSRLSEDGGSVRRRRECEVCKERFTTFERAELRLPTVIKSDNRREEFNEQKLRGGLLRALEKRPVDAGKVEAVLGRIRHKLITSGEREIPSRRIGEWLMDELKELDPVAYVRFASVYRSFDDLNAFSEAVQHLQNEPAPENRKRQLSLIPDPDTGSGKPPRKTRRRP</sequence>
<dbReference type="Proteomes" id="UP000178379">
    <property type="component" value="Unassembled WGS sequence"/>
</dbReference>
<dbReference type="EMBL" id="MFSQ01000057">
    <property type="protein sequence ID" value="OGI40272.1"/>
    <property type="molecule type" value="Genomic_DNA"/>
</dbReference>
<evidence type="ECO:0000256" key="9">
    <source>
        <dbReference type="SAM" id="MobiDB-lite"/>
    </source>
</evidence>
<dbReference type="GO" id="GO:0045892">
    <property type="term" value="P:negative regulation of DNA-templated transcription"/>
    <property type="evidence" value="ECO:0007669"/>
    <property type="project" value="UniProtKB-UniRule"/>
</dbReference>
<dbReference type="STRING" id="1817756.A2140_02995"/>
<evidence type="ECO:0000259" key="10">
    <source>
        <dbReference type="PROSITE" id="PS51161"/>
    </source>
</evidence>
<feature type="region of interest" description="Disordered" evidence="9">
    <location>
        <begin position="149"/>
        <end position="181"/>
    </location>
</feature>
<dbReference type="InterPro" id="IPR055173">
    <property type="entry name" value="NrdR-like_N"/>
</dbReference>
<dbReference type="HAMAP" id="MF_00440">
    <property type="entry name" value="NrdR"/>
    <property type="match status" value="1"/>
</dbReference>
<dbReference type="InterPro" id="IPR003796">
    <property type="entry name" value="RNR_NrdR-like"/>
</dbReference>
<name>A0A1F6T549_9PROT</name>
<keyword evidence="5 8" id="KW-0805">Transcription regulation</keyword>
<evidence type="ECO:0000256" key="7">
    <source>
        <dbReference type="ARBA" id="ARBA00023163"/>
    </source>
</evidence>
<evidence type="ECO:0000256" key="4">
    <source>
        <dbReference type="ARBA" id="ARBA00022840"/>
    </source>
</evidence>
<evidence type="ECO:0000256" key="5">
    <source>
        <dbReference type="ARBA" id="ARBA00023015"/>
    </source>
</evidence>
<dbReference type="AlphaFoldDB" id="A0A1F6T549"/>
<protein>
    <recommendedName>
        <fullName evidence="8">Transcriptional repressor NrdR</fullName>
    </recommendedName>
</protein>
<dbReference type="GO" id="GO:0003677">
    <property type="term" value="F:DNA binding"/>
    <property type="evidence" value="ECO:0007669"/>
    <property type="project" value="UniProtKB-KW"/>
</dbReference>
<keyword evidence="8" id="KW-0479">Metal-binding</keyword>
<evidence type="ECO:0000256" key="1">
    <source>
        <dbReference type="ARBA" id="ARBA00022491"/>
    </source>
</evidence>
<evidence type="ECO:0000313" key="11">
    <source>
        <dbReference type="EMBL" id="OGI40272.1"/>
    </source>
</evidence>
<dbReference type="PROSITE" id="PS51161">
    <property type="entry name" value="ATP_CONE"/>
    <property type="match status" value="1"/>
</dbReference>
<gene>
    <name evidence="8" type="primary">nrdR</name>
    <name evidence="11" type="ORF">A2140_02995</name>
</gene>
<feature type="domain" description="ATP-cone" evidence="10">
    <location>
        <begin position="49"/>
        <end position="139"/>
    </location>
</feature>
<keyword evidence="2 8" id="KW-0547">Nucleotide-binding</keyword>
<reference evidence="11 12" key="1">
    <citation type="journal article" date="2016" name="Nat. Commun.">
        <title>Thousands of microbial genomes shed light on interconnected biogeochemical processes in an aquifer system.</title>
        <authorList>
            <person name="Anantharaman K."/>
            <person name="Brown C.T."/>
            <person name="Hug L.A."/>
            <person name="Sharon I."/>
            <person name="Castelle C.J."/>
            <person name="Probst A.J."/>
            <person name="Thomas B.C."/>
            <person name="Singh A."/>
            <person name="Wilkins M.J."/>
            <person name="Karaoz U."/>
            <person name="Brodie E.L."/>
            <person name="Williams K.H."/>
            <person name="Hubbard S.S."/>
            <person name="Banfield J.F."/>
        </authorList>
    </citation>
    <scope>NUCLEOTIDE SEQUENCE [LARGE SCALE GENOMIC DNA]</scope>
</reference>
<comment type="cofactor">
    <cofactor evidence="8">
        <name>Zn(2+)</name>
        <dbReference type="ChEBI" id="CHEBI:29105"/>
    </cofactor>
    <text evidence="8">Binds 1 zinc ion.</text>
</comment>
<keyword evidence="6 8" id="KW-0238">DNA-binding</keyword>
<evidence type="ECO:0000256" key="2">
    <source>
        <dbReference type="ARBA" id="ARBA00022741"/>
    </source>
</evidence>
<comment type="similarity">
    <text evidence="8">Belongs to the NrdR family.</text>
</comment>
<feature type="zinc finger region" evidence="8">
    <location>
        <begin position="3"/>
        <end position="34"/>
    </location>
</feature>
<comment type="function">
    <text evidence="8">Negatively regulates transcription of bacterial ribonucleotide reductase nrd genes and operons by binding to NrdR-boxes.</text>
</comment>
<dbReference type="Pfam" id="PF22811">
    <property type="entry name" value="Zn_ribbon_NrdR"/>
    <property type="match status" value="1"/>
</dbReference>